<gene>
    <name evidence="3" type="ORF">CEP51_012152</name>
</gene>
<dbReference type="AlphaFoldDB" id="A0A428QZV6"/>
<sequence length="189" mass="20824">MLARPTRNELAGHIVPSTIVNKPIAPNFFLEVKGPQDPAVVVTLQARYDGAVGSRAMHSLQNYGAEEPEYDGKAHTFSATYYPDALRLYAHHVTAPTNEGGRPEYHMTMIRGFAMTDIRDTFVKGAGALRNMLDFAEQHLDDFIRAANIRASQAITSQDRTTAEIQPLEDSPDETALSPPGYLYEGDDS</sequence>
<accession>A0A428QZV6</accession>
<evidence type="ECO:0000313" key="4">
    <source>
        <dbReference type="Proteomes" id="UP000287972"/>
    </source>
</evidence>
<keyword evidence="4" id="KW-1185">Reference proteome</keyword>
<feature type="region of interest" description="Disordered" evidence="1">
    <location>
        <begin position="155"/>
        <end position="189"/>
    </location>
</feature>
<evidence type="ECO:0000313" key="3">
    <source>
        <dbReference type="EMBL" id="RSL70708.1"/>
    </source>
</evidence>
<proteinExistence type="predicted"/>
<feature type="domain" description="DUF7924" evidence="2">
    <location>
        <begin position="22"/>
        <end position="141"/>
    </location>
</feature>
<dbReference type="Proteomes" id="UP000287972">
    <property type="component" value="Unassembled WGS sequence"/>
</dbReference>
<dbReference type="InterPro" id="IPR057684">
    <property type="entry name" value="DUF7924"/>
</dbReference>
<name>A0A428QZV6_9HYPO</name>
<organism evidence="3 4">
    <name type="scientific">Fusarium floridanum</name>
    <dbReference type="NCBI Taxonomy" id="1325733"/>
    <lineage>
        <taxon>Eukaryota</taxon>
        <taxon>Fungi</taxon>
        <taxon>Dikarya</taxon>
        <taxon>Ascomycota</taxon>
        <taxon>Pezizomycotina</taxon>
        <taxon>Sordariomycetes</taxon>
        <taxon>Hypocreomycetidae</taxon>
        <taxon>Hypocreales</taxon>
        <taxon>Nectriaceae</taxon>
        <taxon>Fusarium</taxon>
        <taxon>Fusarium solani species complex</taxon>
    </lineage>
</organism>
<comment type="caution">
    <text evidence="3">The sequence shown here is derived from an EMBL/GenBank/DDBJ whole genome shotgun (WGS) entry which is preliminary data.</text>
</comment>
<dbReference type="EMBL" id="NKCL01000442">
    <property type="protein sequence ID" value="RSL70708.1"/>
    <property type="molecule type" value="Genomic_DNA"/>
</dbReference>
<evidence type="ECO:0000259" key="2">
    <source>
        <dbReference type="Pfam" id="PF25545"/>
    </source>
</evidence>
<dbReference type="Pfam" id="PF25545">
    <property type="entry name" value="DUF7924"/>
    <property type="match status" value="1"/>
</dbReference>
<reference evidence="3 4" key="1">
    <citation type="submission" date="2017-06" db="EMBL/GenBank/DDBJ databases">
        <title>Comparative genomic analysis of Ambrosia Fusariam Clade fungi.</title>
        <authorList>
            <person name="Stajich J.E."/>
            <person name="Carrillo J."/>
            <person name="Kijimoto T."/>
            <person name="Eskalen A."/>
            <person name="O'Donnell K."/>
            <person name="Kasson M."/>
        </authorList>
    </citation>
    <scope>NUCLEOTIDE SEQUENCE [LARGE SCALE GENOMIC DNA]</scope>
    <source>
        <strain evidence="3 4">NRRL62606</strain>
    </source>
</reference>
<protein>
    <recommendedName>
        <fullName evidence="2">DUF7924 domain-containing protein</fullName>
    </recommendedName>
</protein>
<feature type="compositionally biased region" description="Polar residues" evidence="1">
    <location>
        <begin position="155"/>
        <end position="164"/>
    </location>
</feature>
<evidence type="ECO:0000256" key="1">
    <source>
        <dbReference type="SAM" id="MobiDB-lite"/>
    </source>
</evidence>